<protein>
    <submittedName>
        <fullName evidence="2">Eukaryotic translation initiation factor 3 subunit J-like</fullName>
    </submittedName>
</protein>
<evidence type="ECO:0000313" key="3">
    <source>
        <dbReference type="Proteomes" id="UP000327157"/>
    </source>
</evidence>
<dbReference type="EMBL" id="SMOL01000695">
    <property type="protein sequence ID" value="KAB2603702.1"/>
    <property type="molecule type" value="Genomic_DNA"/>
</dbReference>
<reference evidence="2 3" key="1">
    <citation type="submission" date="2019-09" db="EMBL/GenBank/DDBJ databases">
        <authorList>
            <person name="Ou C."/>
        </authorList>
    </citation>
    <scope>NUCLEOTIDE SEQUENCE [LARGE SCALE GENOMIC DNA]</scope>
    <source>
        <strain evidence="2">S2</strain>
        <tissue evidence="2">Leaf</tissue>
    </source>
</reference>
<dbReference type="GO" id="GO:0003743">
    <property type="term" value="F:translation initiation factor activity"/>
    <property type="evidence" value="ECO:0007669"/>
    <property type="project" value="UniProtKB-KW"/>
</dbReference>
<dbReference type="OrthoDB" id="10548837at2759"/>
<evidence type="ECO:0000313" key="2">
    <source>
        <dbReference type="EMBL" id="KAB2603702.1"/>
    </source>
</evidence>
<dbReference type="Proteomes" id="UP000327157">
    <property type="component" value="Chromosome 10"/>
</dbReference>
<comment type="caution">
    <text evidence="2">The sequence shown here is derived from an EMBL/GenBank/DDBJ whole genome shotgun (WGS) entry which is preliminary data.</text>
</comment>
<gene>
    <name evidence="2" type="ORF">D8674_004707</name>
</gene>
<keyword evidence="3" id="KW-1185">Reference proteome</keyword>
<organism evidence="2 3">
    <name type="scientific">Pyrus ussuriensis x Pyrus communis</name>
    <dbReference type="NCBI Taxonomy" id="2448454"/>
    <lineage>
        <taxon>Eukaryota</taxon>
        <taxon>Viridiplantae</taxon>
        <taxon>Streptophyta</taxon>
        <taxon>Embryophyta</taxon>
        <taxon>Tracheophyta</taxon>
        <taxon>Spermatophyta</taxon>
        <taxon>Magnoliopsida</taxon>
        <taxon>eudicotyledons</taxon>
        <taxon>Gunneridae</taxon>
        <taxon>Pentapetalae</taxon>
        <taxon>rosids</taxon>
        <taxon>fabids</taxon>
        <taxon>Rosales</taxon>
        <taxon>Rosaceae</taxon>
        <taxon>Amygdaloideae</taxon>
        <taxon>Maleae</taxon>
        <taxon>Pyrus</taxon>
    </lineage>
</organism>
<evidence type="ECO:0000256" key="1">
    <source>
        <dbReference type="SAM" id="MobiDB-lite"/>
    </source>
</evidence>
<sequence length="63" mass="7446">MEDWEDEKVSALPARDQPIHKWDDEDVDENDITESWEDLDEPAPLKAIFFLLIIQNPCHSTYM</sequence>
<proteinExistence type="predicted"/>
<keyword evidence="2" id="KW-0396">Initiation factor</keyword>
<reference evidence="3" key="2">
    <citation type="submission" date="2019-10" db="EMBL/GenBank/DDBJ databases">
        <title>A de novo genome assembly of a pear dwarfing rootstock.</title>
        <authorList>
            <person name="Wang F."/>
            <person name="Wang J."/>
            <person name="Li S."/>
            <person name="Zhang Y."/>
            <person name="Fang M."/>
            <person name="Ma L."/>
            <person name="Zhao Y."/>
            <person name="Jiang S."/>
        </authorList>
    </citation>
    <scope>NUCLEOTIDE SEQUENCE [LARGE SCALE GENOMIC DNA]</scope>
</reference>
<name>A0A5N5FR19_9ROSA</name>
<feature type="region of interest" description="Disordered" evidence="1">
    <location>
        <begin position="1"/>
        <end position="27"/>
    </location>
</feature>
<dbReference type="AlphaFoldDB" id="A0A5N5FR19"/>
<accession>A0A5N5FR19</accession>
<reference evidence="2 3" key="3">
    <citation type="submission" date="2019-11" db="EMBL/GenBank/DDBJ databases">
        <title>A de novo genome assembly of a pear dwarfing rootstock.</title>
        <authorList>
            <person name="Wang F."/>
            <person name="Wang J."/>
            <person name="Li S."/>
            <person name="Zhang Y."/>
            <person name="Fang M."/>
            <person name="Ma L."/>
            <person name="Zhao Y."/>
            <person name="Jiang S."/>
        </authorList>
    </citation>
    <scope>NUCLEOTIDE SEQUENCE [LARGE SCALE GENOMIC DNA]</scope>
    <source>
        <strain evidence="2">S2</strain>
        <tissue evidence="2">Leaf</tissue>
    </source>
</reference>
<keyword evidence="2" id="KW-0648">Protein biosynthesis</keyword>